<dbReference type="AlphaFoldDB" id="A0AAN6Y9H3"/>
<feature type="transmembrane region" description="Helical" evidence="6">
    <location>
        <begin position="194"/>
        <end position="220"/>
    </location>
</feature>
<keyword evidence="3 6" id="KW-1133">Transmembrane helix</keyword>
<reference evidence="8" key="1">
    <citation type="journal article" date="2023" name="Mol. Phylogenet. Evol.">
        <title>Genome-scale phylogeny and comparative genomics of the fungal order Sordariales.</title>
        <authorList>
            <person name="Hensen N."/>
            <person name="Bonometti L."/>
            <person name="Westerberg I."/>
            <person name="Brannstrom I.O."/>
            <person name="Guillou S."/>
            <person name="Cros-Aarteil S."/>
            <person name="Calhoun S."/>
            <person name="Haridas S."/>
            <person name="Kuo A."/>
            <person name="Mondo S."/>
            <person name="Pangilinan J."/>
            <person name="Riley R."/>
            <person name="LaButti K."/>
            <person name="Andreopoulos B."/>
            <person name="Lipzen A."/>
            <person name="Chen C."/>
            <person name="Yan M."/>
            <person name="Daum C."/>
            <person name="Ng V."/>
            <person name="Clum A."/>
            <person name="Steindorff A."/>
            <person name="Ohm R.A."/>
            <person name="Martin F."/>
            <person name="Silar P."/>
            <person name="Natvig D.O."/>
            <person name="Lalanne C."/>
            <person name="Gautier V."/>
            <person name="Ament-Velasquez S.L."/>
            <person name="Kruys A."/>
            <person name="Hutchinson M.I."/>
            <person name="Powell A.J."/>
            <person name="Barry K."/>
            <person name="Miller A.N."/>
            <person name="Grigoriev I.V."/>
            <person name="Debuchy R."/>
            <person name="Gladieux P."/>
            <person name="Hiltunen Thoren M."/>
            <person name="Johannesson H."/>
        </authorList>
    </citation>
    <scope>NUCLEOTIDE SEQUENCE</scope>
    <source>
        <strain evidence="8">PSN293</strain>
    </source>
</reference>
<evidence type="ECO:0000256" key="3">
    <source>
        <dbReference type="ARBA" id="ARBA00022989"/>
    </source>
</evidence>
<feature type="transmembrane region" description="Helical" evidence="6">
    <location>
        <begin position="148"/>
        <end position="174"/>
    </location>
</feature>
<evidence type="ECO:0000313" key="9">
    <source>
        <dbReference type="Proteomes" id="UP001301769"/>
    </source>
</evidence>
<dbReference type="PANTHER" id="PTHR33048">
    <property type="entry name" value="PTH11-LIKE INTEGRAL MEMBRANE PROTEIN (AFU_ORTHOLOGUE AFUA_5G11245)"/>
    <property type="match status" value="1"/>
</dbReference>
<dbReference type="GO" id="GO:0016020">
    <property type="term" value="C:membrane"/>
    <property type="evidence" value="ECO:0007669"/>
    <property type="project" value="UniProtKB-SubCell"/>
</dbReference>
<proteinExistence type="inferred from homology"/>
<comment type="similarity">
    <text evidence="5">Belongs to the SAT4 family.</text>
</comment>
<sequence length="402" mass="43677">MSANQSPQAGPPQFPPEYVAADRSPGLRAFCIVMVIVTVLPVALRFWSRSMSMPRERFKHRFGLDDWFSLLAVPFILAQLALSILGVAKGFGRHMGVLATFGDPEDLMVIAKSTFAIYFLYNTALLLCRASALLFLRRVFPAIAVGKWFNNGVSITHGMNVAWWIGCICGTIFHCNPVEKNWDAAVEGECLPNSGMFIGSAVPSVFIDLVILLLPLPLLWHIKVSAAKKIGIIMIFILGYGVIVVSLGRLVTVLKSSEALDNDITCESGSPLDADRVRVGGIPVVYWVTAEPVILLLCTCLPASLHLGRHLMSAYVSPVMSAMYTSLTSLRGTGRSGAQVDGGCGNRIGSIRSVESREEFIKVSPHQEYHMADVKAVSLKSKSSQIGGTPNRIRVDNDVSVV</sequence>
<comment type="caution">
    <text evidence="8">The sequence shown here is derived from an EMBL/GenBank/DDBJ whole genome shotgun (WGS) entry which is preliminary data.</text>
</comment>
<keyword evidence="2 6" id="KW-0812">Transmembrane</keyword>
<dbReference type="Proteomes" id="UP001301769">
    <property type="component" value="Unassembled WGS sequence"/>
</dbReference>
<name>A0AAN6Y9H3_9PEZI</name>
<protein>
    <recommendedName>
        <fullName evidence="7">Rhodopsin domain-containing protein</fullName>
    </recommendedName>
</protein>
<evidence type="ECO:0000256" key="5">
    <source>
        <dbReference type="ARBA" id="ARBA00038359"/>
    </source>
</evidence>
<evidence type="ECO:0000256" key="6">
    <source>
        <dbReference type="SAM" id="Phobius"/>
    </source>
</evidence>
<feature type="transmembrane region" description="Helical" evidence="6">
    <location>
        <begin position="284"/>
        <end position="305"/>
    </location>
</feature>
<dbReference type="EMBL" id="MU858083">
    <property type="protein sequence ID" value="KAK4215148.1"/>
    <property type="molecule type" value="Genomic_DNA"/>
</dbReference>
<dbReference type="InterPro" id="IPR049326">
    <property type="entry name" value="Rhodopsin_dom_fungi"/>
</dbReference>
<evidence type="ECO:0000313" key="8">
    <source>
        <dbReference type="EMBL" id="KAK4215148.1"/>
    </source>
</evidence>
<keyword evidence="9" id="KW-1185">Reference proteome</keyword>
<organism evidence="8 9">
    <name type="scientific">Rhypophila decipiens</name>
    <dbReference type="NCBI Taxonomy" id="261697"/>
    <lineage>
        <taxon>Eukaryota</taxon>
        <taxon>Fungi</taxon>
        <taxon>Dikarya</taxon>
        <taxon>Ascomycota</taxon>
        <taxon>Pezizomycotina</taxon>
        <taxon>Sordariomycetes</taxon>
        <taxon>Sordariomycetidae</taxon>
        <taxon>Sordariales</taxon>
        <taxon>Naviculisporaceae</taxon>
        <taxon>Rhypophila</taxon>
    </lineage>
</organism>
<accession>A0AAN6Y9H3</accession>
<feature type="transmembrane region" description="Helical" evidence="6">
    <location>
        <begin position="115"/>
        <end position="136"/>
    </location>
</feature>
<evidence type="ECO:0000256" key="2">
    <source>
        <dbReference type="ARBA" id="ARBA00022692"/>
    </source>
</evidence>
<dbReference type="PANTHER" id="PTHR33048:SF47">
    <property type="entry name" value="INTEGRAL MEMBRANE PROTEIN-RELATED"/>
    <property type="match status" value="1"/>
</dbReference>
<comment type="subcellular location">
    <subcellularLocation>
        <location evidence="1">Membrane</location>
        <topology evidence="1">Multi-pass membrane protein</topology>
    </subcellularLocation>
</comment>
<gene>
    <name evidence="8" type="ORF">QBC37DRAFT_282345</name>
</gene>
<dbReference type="Pfam" id="PF20684">
    <property type="entry name" value="Fung_rhodopsin"/>
    <property type="match status" value="1"/>
</dbReference>
<feature type="transmembrane region" description="Helical" evidence="6">
    <location>
        <begin position="27"/>
        <end position="47"/>
    </location>
</feature>
<reference evidence="8" key="2">
    <citation type="submission" date="2023-05" db="EMBL/GenBank/DDBJ databases">
        <authorList>
            <consortium name="Lawrence Berkeley National Laboratory"/>
            <person name="Steindorff A."/>
            <person name="Hensen N."/>
            <person name="Bonometti L."/>
            <person name="Westerberg I."/>
            <person name="Brannstrom I.O."/>
            <person name="Guillou S."/>
            <person name="Cros-Aarteil S."/>
            <person name="Calhoun S."/>
            <person name="Haridas S."/>
            <person name="Kuo A."/>
            <person name="Mondo S."/>
            <person name="Pangilinan J."/>
            <person name="Riley R."/>
            <person name="Labutti K."/>
            <person name="Andreopoulos B."/>
            <person name="Lipzen A."/>
            <person name="Chen C."/>
            <person name="Yanf M."/>
            <person name="Daum C."/>
            <person name="Ng V."/>
            <person name="Clum A."/>
            <person name="Ohm R."/>
            <person name="Martin F."/>
            <person name="Silar P."/>
            <person name="Natvig D."/>
            <person name="Lalanne C."/>
            <person name="Gautier V."/>
            <person name="Ament-Velasquez S.L."/>
            <person name="Kruys A."/>
            <person name="Hutchinson M.I."/>
            <person name="Powell A.J."/>
            <person name="Barry K."/>
            <person name="Miller A.N."/>
            <person name="Grigoriev I.V."/>
            <person name="Debuchy R."/>
            <person name="Gladieux P."/>
            <person name="Thoren M.H."/>
            <person name="Johannesson H."/>
        </authorList>
    </citation>
    <scope>NUCLEOTIDE SEQUENCE</scope>
    <source>
        <strain evidence="8">PSN293</strain>
    </source>
</reference>
<feature type="domain" description="Rhodopsin" evidence="7">
    <location>
        <begin position="57"/>
        <end position="306"/>
    </location>
</feature>
<dbReference type="InterPro" id="IPR052337">
    <property type="entry name" value="SAT4-like"/>
</dbReference>
<evidence type="ECO:0000256" key="1">
    <source>
        <dbReference type="ARBA" id="ARBA00004141"/>
    </source>
</evidence>
<evidence type="ECO:0000256" key="4">
    <source>
        <dbReference type="ARBA" id="ARBA00023136"/>
    </source>
</evidence>
<feature type="transmembrane region" description="Helical" evidence="6">
    <location>
        <begin position="67"/>
        <end position="88"/>
    </location>
</feature>
<feature type="transmembrane region" description="Helical" evidence="6">
    <location>
        <begin position="232"/>
        <end position="251"/>
    </location>
</feature>
<evidence type="ECO:0000259" key="7">
    <source>
        <dbReference type="Pfam" id="PF20684"/>
    </source>
</evidence>
<keyword evidence="4 6" id="KW-0472">Membrane</keyword>